<dbReference type="Proteomes" id="UP000298277">
    <property type="component" value="Unassembled WGS sequence"/>
</dbReference>
<keyword evidence="1" id="KW-0812">Transmembrane</keyword>
<dbReference type="RefSeq" id="WP_135590719.1">
    <property type="nucleotide sequence ID" value="NZ_RQEZ01000062.1"/>
</dbReference>
<organism evidence="2 3">
    <name type="scientific">Leptospira gomenensis</name>
    <dbReference type="NCBI Taxonomy" id="2484974"/>
    <lineage>
        <taxon>Bacteria</taxon>
        <taxon>Pseudomonadati</taxon>
        <taxon>Spirochaetota</taxon>
        <taxon>Spirochaetia</taxon>
        <taxon>Leptospirales</taxon>
        <taxon>Leptospiraceae</taxon>
        <taxon>Leptospira</taxon>
    </lineage>
</organism>
<dbReference type="GO" id="GO:0015035">
    <property type="term" value="F:protein-disulfide reductase activity"/>
    <property type="evidence" value="ECO:0007669"/>
    <property type="project" value="InterPro"/>
</dbReference>
<evidence type="ECO:0000256" key="1">
    <source>
        <dbReference type="SAM" id="Phobius"/>
    </source>
</evidence>
<keyword evidence="3" id="KW-1185">Reference proteome</keyword>
<keyword evidence="1" id="KW-0472">Membrane</keyword>
<protein>
    <submittedName>
        <fullName evidence="2">DUF393 domain-containing protein</fullName>
    </submittedName>
</protein>
<dbReference type="OrthoDB" id="9813713at2"/>
<keyword evidence="1" id="KW-1133">Transmembrane helix</keyword>
<proteinExistence type="predicted"/>
<sequence length="114" mass="13145">MNTLVFLYDGNCLFCTRLAAKLQTLNRNPSIRFRSFRDFSEKELKEIHPALNFEVAQGNVQMIAEGRRYPGFFAVRKLSHSLKGYRWIAPLLYLPLIPILGILAMSLLKSLKSR</sequence>
<accession>A0A5F1YFW3</accession>
<dbReference type="InterPro" id="IPR007263">
    <property type="entry name" value="DCC1-like"/>
</dbReference>
<reference evidence="2" key="1">
    <citation type="journal article" date="2019" name="PLoS Negl. Trop. Dis.">
        <title>Revisiting the worldwide diversity of Leptospira species in the environment.</title>
        <authorList>
            <person name="Vincent A.T."/>
            <person name="Schiettekatte O."/>
            <person name="Bourhy P."/>
            <person name="Veyrier F.J."/>
            <person name="Picardeau M."/>
        </authorList>
    </citation>
    <scope>NUCLEOTIDE SEQUENCE [LARGE SCALE GENOMIC DNA]</scope>
    <source>
        <strain evidence="2">201800299</strain>
    </source>
</reference>
<comment type="caution">
    <text evidence="2">The sequence shown here is derived from an EMBL/GenBank/DDBJ whole genome shotgun (WGS) entry which is preliminary data.</text>
</comment>
<feature type="transmembrane region" description="Helical" evidence="1">
    <location>
        <begin position="87"/>
        <end position="108"/>
    </location>
</feature>
<gene>
    <name evidence="2" type="ORF">EHQ17_00150</name>
</gene>
<evidence type="ECO:0000313" key="2">
    <source>
        <dbReference type="EMBL" id="TGK39365.1"/>
    </source>
</evidence>
<dbReference type="Pfam" id="PF04134">
    <property type="entry name" value="DCC1-like"/>
    <property type="match status" value="1"/>
</dbReference>
<evidence type="ECO:0000313" key="3">
    <source>
        <dbReference type="Proteomes" id="UP000298277"/>
    </source>
</evidence>
<name>A0A5F1YFW3_9LEPT</name>
<dbReference type="EMBL" id="RQFA01000004">
    <property type="protein sequence ID" value="TGK39365.1"/>
    <property type="molecule type" value="Genomic_DNA"/>
</dbReference>
<dbReference type="AlphaFoldDB" id="A0A5F1YFW3"/>